<dbReference type="AlphaFoldDB" id="A0A1G8K1F4"/>
<evidence type="ECO:0000256" key="2">
    <source>
        <dbReference type="ARBA" id="ARBA00022679"/>
    </source>
</evidence>
<keyword evidence="2 6" id="KW-0808">Transferase</keyword>
<dbReference type="SUPFAM" id="SSF55729">
    <property type="entry name" value="Acyl-CoA N-acyltransferases (Nat)"/>
    <property type="match status" value="1"/>
</dbReference>
<dbReference type="OrthoDB" id="6169313at2"/>
<protein>
    <recommendedName>
        <fullName evidence="6">Acyl-homoserine-lactone synthase</fullName>
        <ecNumber evidence="6">2.3.1.184</ecNumber>
    </recommendedName>
    <alternativeName>
        <fullName evidence="6">Autoinducer synthesis protein</fullName>
    </alternativeName>
</protein>
<evidence type="ECO:0000256" key="6">
    <source>
        <dbReference type="RuleBase" id="RU361135"/>
    </source>
</evidence>
<evidence type="ECO:0000256" key="5">
    <source>
        <dbReference type="PROSITE-ProRule" id="PRU00533"/>
    </source>
</evidence>
<keyword evidence="4 5" id="KW-0071">Autoinducer synthesis</keyword>
<organism evidence="7 8">
    <name type="scientific">Lutimaribacter saemankumensis</name>
    <dbReference type="NCBI Taxonomy" id="490829"/>
    <lineage>
        <taxon>Bacteria</taxon>
        <taxon>Pseudomonadati</taxon>
        <taxon>Pseudomonadota</taxon>
        <taxon>Alphaproteobacteria</taxon>
        <taxon>Rhodobacterales</taxon>
        <taxon>Roseobacteraceae</taxon>
        <taxon>Lutimaribacter</taxon>
    </lineage>
</organism>
<evidence type="ECO:0000256" key="4">
    <source>
        <dbReference type="ARBA" id="ARBA00022929"/>
    </source>
</evidence>
<keyword evidence="3 6" id="KW-0949">S-adenosyl-L-methionine</keyword>
<keyword evidence="1 5" id="KW-0673">Quorum sensing</keyword>
<evidence type="ECO:0000313" key="8">
    <source>
        <dbReference type="Proteomes" id="UP000199340"/>
    </source>
</evidence>
<dbReference type="InterPro" id="IPR001690">
    <property type="entry name" value="Autoind_synthase"/>
</dbReference>
<comment type="catalytic activity">
    <reaction evidence="6">
        <text>a fatty acyl-[ACP] + S-adenosyl-L-methionine = an N-acyl-L-homoserine lactone + S-methyl-5'-thioadenosine + holo-[ACP] + H(+)</text>
        <dbReference type="Rhea" id="RHEA:10096"/>
        <dbReference type="Rhea" id="RHEA-COMP:9685"/>
        <dbReference type="Rhea" id="RHEA-COMP:14125"/>
        <dbReference type="ChEBI" id="CHEBI:15378"/>
        <dbReference type="ChEBI" id="CHEBI:17509"/>
        <dbReference type="ChEBI" id="CHEBI:55474"/>
        <dbReference type="ChEBI" id="CHEBI:59789"/>
        <dbReference type="ChEBI" id="CHEBI:64479"/>
        <dbReference type="ChEBI" id="CHEBI:138651"/>
        <dbReference type="EC" id="2.3.1.184"/>
    </reaction>
</comment>
<dbReference type="PROSITE" id="PS51187">
    <property type="entry name" value="AUTOINDUCER_SYNTH_2"/>
    <property type="match status" value="1"/>
</dbReference>
<evidence type="ECO:0000256" key="1">
    <source>
        <dbReference type="ARBA" id="ARBA00022654"/>
    </source>
</evidence>
<dbReference type="EC" id="2.3.1.184" evidence="6"/>
<dbReference type="GO" id="GO:0061579">
    <property type="term" value="F:N-acyl homoserine lactone synthase activity"/>
    <property type="evidence" value="ECO:0007669"/>
    <property type="project" value="UniProtKB-UniRule"/>
</dbReference>
<dbReference type="Gene3D" id="3.40.630.30">
    <property type="match status" value="1"/>
</dbReference>
<gene>
    <name evidence="7" type="ORF">SAMN05421850_102360</name>
</gene>
<keyword evidence="8" id="KW-1185">Reference proteome</keyword>
<dbReference type="GO" id="GO:0007165">
    <property type="term" value="P:signal transduction"/>
    <property type="evidence" value="ECO:0007669"/>
    <property type="project" value="TreeGrafter"/>
</dbReference>
<dbReference type="PANTHER" id="PTHR39322:SF1">
    <property type="entry name" value="ISOVALERYL-HOMOSERINE LACTONE SYNTHASE"/>
    <property type="match status" value="1"/>
</dbReference>
<dbReference type="GO" id="GO:0009372">
    <property type="term" value="P:quorum sensing"/>
    <property type="evidence" value="ECO:0007669"/>
    <property type="project" value="UniProtKB-UniRule"/>
</dbReference>
<dbReference type="InterPro" id="IPR016181">
    <property type="entry name" value="Acyl_CoA_acyltransferase"/>
</dbReference>
<dbReference type="Proteomes" id="UP000199340">
    <property type="component" value="Unassembled WGS sequence"/>
</dbReference>
<dbReference type="PANTHER" id="PTHR39322">
    <property type="entry name" value="ACYL-HOMOSERINE-LACTONE SYNTHASE"/>
    <property type="match status" value="1"/>
</dbReference>
<reference evidence="7 8" key="1">
    <citation type="submission" date="2016-10" db="EMBL/GenBank/DDBJ databases">
        <authorList>
            <person name="de Groot N.N."/>
        </authorList>
    </citation>
    <scope>NUCLEOTIDE SEQUENCE [LARGE SCALE GENOMIC DNA]</scope>
    <source>
        <strain evidence="7 8">DSM 28010</strain>
    </source>
</reference>
<dbReference type="Pfam" id="PF00765">
    <property type="entry name" value="Autoind_synth"/>
    <property type="match status" value="1"/>
</dbReference>
<sequence>MHEHGDLVPSFLRARKACFIDGLGWDLPCTDGMEFDQYDTPQCRWVIMHEYGEVLGGLRLMPTTSCCGIYSYMLRDAQRGLLDKIPRDVLFAEAPVSPTVWEGTRLFIVDSAGSKRRHALQLALFEHMLRSAANLGAQHVLGFVPEAWSRWTKRLGLDGTPVGPKVTIEGEVSQAAVMRVATALSRFAKVA</sequence>
<accession>A0A1G8K1F4</accession>
<dbReference type="EMBL" id="FNEB01000002">
    <property type="protein sequence ID" value="SDI37248.1"/>
    <property type="molecule type" value="Genomic_DNA"/>
</dbReference>
<evidence type="ECO:0000313" key="7">
    <source>
        <dbReference type="EMBL" id="SDI37248.1"/>
    </source>
</evidence>
<comment type="similarity">
    <text evidence="5 6">Belongs to the autoinducer synthase family.</text>
</comment>
<name>A0A1G8K1F4_9RHOB</name>
<proteinExistence type="inferred from homology"/>
<dbReference type="PRINTS" id="PR01549">
    <property type="entry name" value="AUTOINDCRSYN"/>
</dbReference>
<evidence type="ECO:0000256" key="3">
    <source>
        <dbReference type="ARBA" id="ARBA00022691"/>
    </source>
</evidence>
<dbReference type="STRING" id="490829.SAMN05421850_102360"/>